<dbReference type="GO" id="GO:0003924">
    <property type="term" value="F:GTPase activity"/>
    <property type="evidence" value="ECO:0007669"/>
    <property type="project" value="InterPro"/>
</dbReference>
<dbReference type="SMART" id="SM00173">
    <property type="entry name" value="RAS"/>
    <property type="match status" value="1"/>
</dbReference>
<dbReference type="GO" id="GO:0008270">
    <property type="term" value="F:zinc ion binding"/>
    <property type="evidence" value="ECO:0007669"/>
    <property type="project" value="UniProtKB-KW"/>
</dbReference>
<proteinExistence type="evidence at transcript level"/>
<dbReference type="PANTHER" id="PTHR24070">
    <property type="entry name" value="RAS, DI-RAS, AND RHEB FAMILY MEMBERS OF SMALL GTPASE SUPERFAMILY"/>
    <property type="match status" value="1"/>
</dbReference>
<dbReference type="InterPro" id="IPR013083">
    <property type="entry name" value="Znf_RING/FYVE/PHD"/>
</dbReference>
<dbReference type="Gene3D" id="3.40.50.300">
    <property type="entry name" value="P-loop containing nucleotide triphosphate hydrolases"/>
    <property type="match status" value="1"/>
</dbReference>
<keyword evidence="5" id="KW-0342">GTP-binding</keyword>
<dbReference type="GO" id="GO:0005525">
    <property type="term" value="F:GTP binding"/>
    <property type="evidence" value="ECO:0007669"/>
    <property type="project" value="UniProtKB-KW"/>
</dbReference>
<evidence type="ECO:0000256" key="7">
    <source>
        <dbReference type="SAM" id="MobiDB-lite"/>
    </source>
</evidence>
<evidence type="ECO:0000256" key="4">
    <source>
        <dbReference type="ARBA" id="ARBA00022833"/>
    </source>
</evidence>
<feature type="region of interest" description="Disordered" evidence="7">
    <location>
        <begin position="1"/>
        <end position="51"/>
    </location>
</feature>
<keyword evidence="1" id="KW-0479">Metal-binding</keyword>
<dbReference type="InterPro" id="IPR017455">
    <property type="entry name" value="Znf_FYVE-rel"/>
</dbReference>
<evidence type="ECO:0000256" key="1">
    <source>
        <dbReference type="ARBA" id="ARBA00022723"/>
    </source>
</evidence>
<evidence type="ECO:0000256" key="5">
    <source>
        <dbReference type="ARBA" id="ARBA00023134"/>
    </source>
</evidence>
<dbReference type="GO" id="GO:0016020">
    <property type="term" value="C:membrane"/>
    <property type="evidence" value="ECO:0007669"/>
    <property type="project" value="InterPro"/>
</dbReference>
<dbReference type="SMART" id="SM00174">
    <property type="entry name" value="RHO"/>
    <property type="match status" value="1"/>
</dbReference>
<dbReference type="InterPro" id="IPR011011">
    <property type="entry name" value="Znf_FYVE_PHD"/>
</dbReference>
<reference evidence="9" key="1">
    <citation type="journal article" date="2018" name="Sci. Rep.">
        <title>Extensive molecular tinkering in the evolution of the membrane attachment mode of the Rheb GTPase.</title>
        <authorList>
            <person name="Zahonova K."/>
            <person name="Petrzelkova R."/>
            <person name="Valach M."/>
            <person name="Yazaki E."/>
            <person name="Tikhonenkov D.V."/>
            <person name="Butenko A."/>
            <person name="Janouskovec J."/>
            <person name="Hrda S."/>
            <person name="Klimes V."/>
            <person name="Burger G."/>
            <person name="Inagaki Y."/>
            <person name="Keeling P.J."/>
            <person name="Hampl V."/>
            <person name="Flegontov P."/>
            <person name="Yurchenko V."/>
            <person name="Elias M."/>
        </authorList>
    </citation>
    <scope>NUCLEOTIDE SEQUENCE</scope>
    <source>
        <strain evidence="9">PhM-4</strain>
    </source>
</reference>
<accession>A0A2R4IKY5</accession>
<dbReference type="InterPro" id="IPR005225">
    <property type="entry name" value="Small_GTP-bd"/>
</dbReference>
<evidence type="ECO:0000256" key="2">
    <source>
        <dbReference type="ARBA" id="ARBA00022741"/>
    </source>
</evidence>
<sequence length="334" mass="36307">MGLTHSKCASQSSSTQPSPTNNNNNNNNRRASSSSPSPTGAPHRGATPWIPDSSTRRCQHILCSRPFGLFTRRHHCRSCGRIFCARCTSYRRDNVKGYPADVAVRVCRQCSGCVSGSLRGLPSSRRLDALNNNNNNNNHNGAGGGSNDVANNMSMPSRHESTLRWRKLCLLGARGVGKTALITQYFEHTFSPVYLPSVTTTATKQILMRGQEFSLSVLDTAGVDECSDFQPQYSIGTHGYVIVYAVDDAAGLEMAKQLRSALLECYASGVTMVLVGTKADVPASQRVVSSEEGHALAEMWCCPYVECSAATGSCVERMFAILLESIQLQENVRE</sequence>
<protein>
    <submittedName>
        <fullName evidence="9">Rheb2b</fullName>
    </submittedName>
</protein>
<dbReference type="NCBIfam" id="TIGR00231">
    <property type="entry name" value="small_GTP"/>
    <property type="match status" value="1"/>
</dbReference>
<dbReference type="SUPFAM" id="SSF52540">
    <property type="entry name" value="P-loop containing nucleoside triphosphate hydrolases"/>
    <property type="match status" value="1"/>
</dbReference>
<dbReference type="PROSITE" id="PS51419">
    <property type="entry name" value="RAB"/>
    <property type="match status" value="1"/>
</dbReference>
<dbReference type="EMBL" id="MG905970">
    <property type="protein sequence ID" value="AVV27010.1"/>
    <property type="molecule type" value="mRNA"/>
</dbReference>
<evidence type="ECO:0000256" key="3">
    <source>
        <dbReference type="ARBA" id="ARBA00022771"/>
    </source>
</evidence>
<dbReference type="AlphaFoldDB" id="A0A2R4IKY5"/>
<feature type="compositionally biased region" description="Low complexity" evidence="7">
    <location>
        <begin position="9"/>
        <end position="38"/>
    </location>
</feature>
<dbReference type="SMART" id="SM00064">
    <property type="entry name" value="FYVE"/>
    <property type="match status" value="1"/>
</dbReference>
<evidence type="ECO:0000256" key="6">
    <source>
        <dbReference type="PROSITE-ProRule" id="PRU00091"/>
    </source>
</evidence>
<organism evidence="9">
    <name type="scientific">Prokinetoplastina sp</name>
    <dbReference type="NCBI Taxonomy" id="2152669"/>
    <lineage>
        <taxon>Eukaryota</taxon>
        <taxon>Discoba</taxon>
        <taxon>Euglenozoa</taxon>
        <taxon>Kinetoplastea</taxon>
    </lineage>
</organism>
<dbReference type="GO" id="GO:0007165">
    <property type="term" value="P:signal transduction"/>
    <property type="evidence" value="ECO:0007669"/>
    <property type="project" value="InterPro"/>
</dbReference>
<dbReference type="Pfam" id="PF00071">
    <property type="entry name" value="Ras"/>
    <property type="match status" value="1"/>
</dbReference>
<evidence type="ECO:0000259" key="8">
    <source>
        <dbReference type="PROSITE" id="PS50178"/>
    </source>
</evidence>
<dbReference type="Gene3D" id="3.30.40.10">
    <property type="entry name" value="Zinc/RING finger domain, C3HC4 (zinc finger)"/>
    <property type="match status" value="1"/>
</dbReference>
<feature type="domain" description="FYVE-type" evidence="8">
    <location>
        <begin position="63"/>
        <end position="110"/>
    </location>
</feature>
<dbReference type="InterPro" id="IPR001806">
    <property type="entry name" value="Small_GTPase"/>
</dbReference>
<keyword evidence="3 6" id="KW-0863">Zinc-finger</keyword>
<dbReference type="InterPro" id="IPR000306">
    <property type="entry name" value="Znf_FYVE"/>
</dbReference>
<dbReference type="SMART" id="SM00175">
    <property type="entry name" value="RAB"/>
    <property type="match status" value="1"/>
</dbReference>
<dbReference type="PROSITE" id="PS51421">
    <property type="entry name" value="RAS"/>
    <property type="match status" value="1"/>
</dbReference>
<evidence type="ECO:0000313" key="9">
    <source>
        <dbReference type="EMBL" id="AVV27010.1"/>
    </source>
</evidence>
<dbReference type="SUPFAM" id="SSF57903">
    <property type="entry name" value="FYVE/PHD zinc finger"/>
    <property type="match status" value="1"/>
</dbReference>
<dbReference type="InterPro" id="IPR020849">
    <property type="entry name" value="Small_GTPase_Ras-type"/>
</dbReference>
<keyword evidence="2" id="KW-0547">Nucleotide-binding</keyword>
<dbReference type="PRINTS" id="PR00449">
    <property type="entry name" value="RASTRNSFRMNG"/>
</dbReference>
<keyword evidence="4" id="KW-0862">Zinc</keyword>
<dbReference type="Pfam" id="PF01363">
    <property type="entry name" value="FYVE"/>
    <property type="match status" value="1"/>
</dbReference>
<dbReference type="PROSITE" id="PS50178">
    <property type="entry name" value="ZF_FYVE"/>
    <property type="match status" value="1"/>
</dbReference>
<dbReference type="InterPro" id="IPR027417">
    <property type="entry name" value="P-loop_NTPase"/>
</dbReference>
<name>A0A2R4IKY5_9EUGL</name>